<keyword evidence="3 6" id="KW-0378">Hydrolase</keyword>
<evidence type="ECO:0000256" key="7">
    <source>
        <dbReference type="SAM" id="MobiDB-lite"/>
    </source>
</evidence>
<evidence type="ECO:0000313" key="10">
    <source>
        <dbReference type="EMBL" id="MBB1061967.1"/>
    </source>
</evidence>
<feature type="chain" id="PRO_5031122120" evidence="8">
    <location>
        <begin position="35"/>
        <end position="286"/>
    </location>
</feature>
<keyword evidence="8" id="KW-0732">Signal</keyword>
<evidence type="ECO:0000256" key="2">
    <source>
        <dbReference type="ARBA" id="ARBA00022723"/>
    </source>
</evidence>
<dbReference type="CDD" id="cd07331">
    <property type="entry name" value="M48C_Oma1_like"/>
    <property type="match status" value="1"/>
</dbReference>
<evidence type="ECO:0000256" key="4">
    <source>
        <dbReference type="ARBA" id="ARBA00022833"/>
    </source>
</evidence>
<comment type="caution">
    <text evidence="10">The sequence shown here is derived from an EMBL/GenBank/DDBJ whole genome shotgun (WGS) entry which is preliminary data.</text>
</comment>
<dbReference type="GO" id="GO:0016020">
    <property type="term" value="C:membrane"/>
    <property type="evidence" value="ECO:0007669"/>
    <property type="project" value="TreeGrafter"/>
</dbReference>
<dbReference type="GO" id="GO:0004222">
    <property type="term" value="F:metalloendopeptidase activity"/>
    <property type="evidence" value="ECO:0007669"/>
    <property type="project" value="InterPro"/>
</dbReference>
<evidence type="ECO:0000256" key="6">
    <source>
        <dbReference type="RuleBase" id="RU003983"/>
    </source>
</evidence>
<dbReference type="InterPro" id="IPR051156">
    <property type="entry name" value="Mito/Outer_Membr_Metalloprot"/>
</dbReference>
<sequence>MFDASSQRATIARRPATTRLRLGLLAAASTVLVAACATTTSPTGRTQVVGAMSQEQLQQMGIQAFEQAKKTGKISTNSNQTRYVRCVVDSLTRQLPAAQQAGWEVALFVDESPNAFALPGRKIGVNTGIFKVALNQDQLATVVAHEIGHVIAHHHDERVTRQVGAQAGLGIVGAIVGSAYGQNAASATSQFGGAAVQAGLLLPNNRTQESEADVVGQQLMARAGYDPHQAVDLWQHMMSAGGNQPPEWLSTHPSPGTRIQELERRADGLTPTYQQARASGSTPQCG</sequence>
<dbReference type="Pfam" id="PF01435">
    <property type="entry name" value="Peptidase_M48"/>
    <property type="match status" value="1"/>
</dbReference>
<proteinExistence type="inferred from homology"/>
<gene>
    <name evidence="10" type="ORF">H4F98_15445</name>
</gene>
<dbReference type="GO" id="GO:0046872">
    <property type="term" value="F:metal ion binding"/>
    <property type="evidence" value="ECO:0007669"/>
    <property type="project" value="UniProtKB-KW"/>
</dbReference>
<keyword evidence="2" id="KW-0479">Metal-binding</keyword>
<dbReference type="AlphaFoldDB" id="A0A7W3Y760"/>
<protein>
    <submittedName>
        <fullName evidence="10">M48 family metallopeptidase</fullName>
    </submittedName>
</protein>
<dbReference type="PANTHER" id="PTHR22726">
    <property type="entry name" value="METALLOENDOPEPTIDASE OMA1"/>
    <property type="match status" value="1"/>
</dbReference>
<keyword evidence="4 6" id="KW-0862">Zinc</keyword>
<feature type="domain" description="Peptidase M48" evidence="9">
    <location>
        <begin position="79"/>
        <end position="265"/>
    </location>
</feature>
<dbReference type="Proteomes" id="UP000523196">
    <property type="component" value="Unassembled WGS sequence"/>
</dbReference>
<evidence type="ECO:0000259" key="9">
    <source>
        <dbReference type="Pfam" id="PF01435"/>
    </source>
</evidence>
<dbReference type="InterPro" id="IPR001915">
    <property type="entry name" value="Peptidase_M48"/>
</dbReference>
<dbReference type="EMBL" id="JACHTF010000021">
    <property type="protein sequence ID" value="MBB1061967.1"/>
    <property type="molecule type" value="Genomic_DNA"/>
</dbReference>
<organism evidence="10 11">
    <name type="scientific">Marilutibacter spongiae</name>
    <dbReference type="NCBI Taxonomy" id="2025720"/>
    <lineage>
        <taxon>Bacteria</taxon>
        <taxon>Pseudomonadati</taxon>
        <taxon>Pseudomonadota</taxon>
        <taxon>Gammaproteobacteria</taxon>
        <taxon>Lysobacterales</taxon>
        <taxon>Lysobacteraceae</taxon>
        <taxon>Marilutibacter</taxon>
    </lineage>
</organism>
<feature type="region of interest" description="Disordered" evidence="7">
    <location>
        <begin position="263"/>
        <end position="286"/>
    </location>
</feature>
<keyword evidence="1 6" id="KW-0645">Protease</keyword>
<evidence type="ECO:0000256" key="8">
    <source>
        <dbReference type="SAM" id="SignalP"/>
    </source>
</evidence>
<accession>A0A7W3Y760</accession>
<name>A0A7W3Y760_9GAMM</name>
<comment type="similarity">
    <text evidence="6">Belongs to the peptidase M48 family.</text>
</comment>
<dbReference type="GO" id="GO:0051603">
    <property type="term" value="P:proteolysis involved in protein catabolic process"/>
    <property type="evidence" value="ECO:0007669"/>
    <property type="project" value="TreeGrafter"/>
</dbReference>
<comment type="cofactor">
    <cofactor evidence="6">
        <name>Zn(2+)</name>
        <dbReference type="ChEBI" id="CHEBI:29105"/>
    </cofactor>
    <text evidence="6">Binds 1 zinc ion per subunit.</text>
</comment>
<dbReference type="PANTHER" id="PTHR22726:SF24">
    <property type="entry name" value="M48 FAMILY METALLOPEPTIDASE"/>
    <property type="match status" value="1"/>
</dbReference>
<evidence type="ECO:0000313" key="11">
    <source>
        <dbReference type="Proteomes" id="UP000523196"/>
    </source>
</evidence>
<evidence type="ECO:0000256" key="1">
    <source>
        <dbReference type="ARBA" id="ARBA00022670"/>
    </source>
</evidence>
<keyword evidence="11" id="KW-1185">Reference proteome</keyword>
<feature type="compositionally biased region" description="Polar residues" evidence="7">
    <location>
        <begin position="271"/>
        <end position="286"/>
    </location>
</feature>
<evidence type="ECO:0000256" key="3">
    <source>
        <dbReference type="ARBA" id="ARBA00022801"/>
    </source>
</evidence>
<dbReference type="Gene3D" id="3.30.2010.10">
    <property type="entry name" value="Metalloproteases ('zincins'), catalytic domain"/>
    <property type="match status" value="1"/>
</dbReference>
<keyword evidence="5 6" id="KW-0482">Metalloprotease</keyword>
<evidence type="ECO:0000256" key="5">
    <source>
        <dbReference type="ARBA" id="ARBA00023049"/>
    </source>
</evidence>
<reference evidence="10 11" key="1">
    <citation type="submission" date="2020-08" db="EMBL/GenBank/DDBJ databases">
        <authorList>
            <person name="Xu S."/>
            <person name="Li A."/>
        </authorList>
    </citation>
    <scope>NUCLEOTIDE SEQUENCE [LARGE SCALE GENOMIC DNA]</scope>
    <source>
        <strain evidence="10 11">119BY6-57</strain>
    </source>
</reference>
<feature type="signal peptide" evidence="8">
    <location>
        <begin position="1"/>
        <end position="34"/>
    </location>
</feature>